<accession>A0A977KU56</accession>
<dbReference type="KEGG" id="wna:KA717_24045"/>
<organism evidence="1">
    <name type="scientific">Woronichinia naegeliana WA131</name>
    <dbReference type="NCBI Taxonomy" id="2824559"/>
    <lineage>
        <taxon>Bacteria</taxon>
        <taxon>Bacillati</taxon>
        <taxon>Cyanobacteriota</taxon>
        <taxon>Cyanophyceae</taxon>
        <taxon>Synechococcales</taxon>
        <taxon>Coelosphaeriaceae</taxon>
        <taxon>Woronichinia</taxon>
    </lineage>
</organism>
<sequence>MPLLSNRSLRGIERDKEIGKEIGALQNARDYIKAVLQVRLGELPLEIETYLMRTSDLSVLDELLKLAATTNSFEDFRHWRVRSSLSDILTKCLKALH</sequence>
<evidence type="ECO:0000313" key="1">
    <source>
        <dbReference type="EMBL" id="UXE59016.1"/>
    </source>
</evidence>
<dbReference type="AlphaFoldDB" id="A0A977KU56"/>
<protein>
    <submittedName>
        <fullName evidence="1">Uncharacterized protein</fullName>
    </submittedName>
</protein>
<proteinExistence type="predicted"/>
<dbReference type="EMBL" id="CP073041">
    <property type="protein sequence ID" value="UXE59016.1"/>
    <property type="molecule type" value="Genomic_DNA"/>
</dbReference>
<name>A0A977KU56_9CYAN</name>
<dbReference type="Proteomes" id="UP001065613">
    <property type="component" value="Chromosome"/>
</dbReference>
<reference evidence="1" key="1">
    <citation type="submission" date="2021-04" db="EMBL/GenBank/DDBJ databases">
        <title>Genome sequence of Woronichinia naegeliana from Washington state freshwater lake bloom.</title>
        <authorList>
            <person name="Dreher T.W."/>
        </authorList>
    </citation>
    <scope>NUCLEOTIDE SEQUENCE</scope>
    <source>
        <strain evidence="1">WA131</strain>
    </source>
</reference>
<gene>
    <name evidence="1" type="ORF">KA717_24045</name>
</gene>